<proteinExistence type="predicted"/>
<evidence type="ECO:0000313" key="2">
    <source>
        <dbReference type="Proteomes" id="UP000558488"/>
    </source>
</evidence>
<gene>
    <name evidence="1" type="ORF">mPipKuh1_014865</name>
</gene>
<dbReference type="Proteomes" id="UP000558488">
    <property type="component" value="Unassembled WGS sequence"/>
</dbReference>
<protein>
    <submittedName>
        <fullName evidence="1">RHEB like 1</fullName>
    </submittedName>
</protein>
<reference evidence="1 2" key="1">
    <citation type="journal article" date="2020" name="Nature">
        <title>Six reference-quality genomes reveal evolution of bat adaptations.</title>
        <authorList>
            <person name="Jebb D."/>
            <person name="Huang Z."/>
            <person name="Pippel M."/>
            <person name="Hughes G.M."/>
            <person name="Lavrichenko K."/>
            <person name="Devanna P."/>
            <person name="Winkler S."/>
            <person name="Jermiin L.S."/>
            <person name="Skirmuntt E.C."/>
            <person name="Katzourakis A."/>
            <person name="Burkitt-Gray L."/>
            <person name="Ray D.A."/>
            <person name="Sullivan K.A.M."/>
            <person name="Roscito J.G."/>
            <person name="Kirilenko B.M."/>
            <person name="Davalos L.M."/>
            <person name="Corthals A.P."/>
            <person name="Power M.L."/>
            <person name="Jones G."/>
            <person name="Ransome R.D."/>
            <person name="Dechmann D.K.N."/>
            <person name="Locatelli A.G."/>
            <person name="Puechmaille S.J."/>
            <person name="Fedrigo O."/>
            <person name="Jarvis E.D."/>
            <person name="Hiller M."/>
            <person name="Vernes S.C."/>
            <person name="Myers E.W."/>
            <person name="Teeling E.C."/>
        </authorList>
    </citation>
    <scope>NUCLEOTIDE SEQUENCE [LARGE SCALE GENOMIC DNA]</scope>
    <source>
        <strain evidence="1">MPipKuh1</strain>
        <tissue evidence="1">Flight muscle</tissue>
    </source>
</reference>
<dbReference type="AlphaFoldDB" id="A0A7J7ZM59"/>
<accession>A0A7J7ZM59</accession>
<organism evidence="1 2">
    <name type="scientific">Pipistrellus kuhlii</name>
    <name type="common">Kuhl's pipistrelle</name>
    <dbReference type="NCBI Taxonomy" id="59472"/>
    <lineage>
        <taxon>Eukaryota</taxon>
        <taxon>Metazoa</taxon>
        <taxon>Chordata</taxon>
        <taxon>Craniata</taxon>
        <taxon>Vertebrata</taxon>
        <taxon>Euteleostomi</taxon>
        <taxon>Mammalia</taxon>
        <taxon>Eutheria</taxon>
        <taxon>Laurasiatheria</taxon>
        <taxon>Chiroptera</taxon>
        <taxon>Yangochiroptera</taxon>
        <taxon>Vespertilionidae</taxon>
        <taxon>Pipistrellus</taxon>
    </lineage>
</organism>
<dbReference type="EMBL" id="JACAGB010000003">
    <property type="protein sequence ID" value="KAF6375208.1"/>
    <property type="molecule type" value="Genomic_DNA"/>
</dbReference>
<name>A0A7J7ZM59_PIPKU</name>
<evidence type="ECO:0000313" key="1">
    <source>
        <dbReference type="EMBL" id="KAF6375208.1"/>
    </source>
</evidence>
<comment type="caution">
    <text evidence="1">The sequence shown here is derived from an EMBL/GenBank/DDBJ whole genome shotgun (WGS) entry which is preliminary data.</text>
</comment>
<sequence>MGCDIHGIISSRESADSRHLHQSHPGDCPCGEFLRARAPLQSHVNPQAWGSCLDSSPATCQATGGQVLRTSRVWLPAVSWPSGHTVWYPHVCTLSPGSSGLVVNVYKRGKDV</sequence>
<keyword evidence="2" id="KW-1185">Reference proteome</keyword>